<dbReference type="AlphaFoldDB" id="A0A2N5N531"/>
<reference evidence="1 2" key="1">
    <citation type="submission" date="2017-05" db="EMBL/GenBank/DDBJ databases">
        <title>Functional genome analysis of Paenibacillus pasadenensis strain R16: insights on endophytic life style and antifungal activity.</title>
        <authorList>
            <person name="Passera A."/>
            <person name="Marcolungo L."/>
            <person name="Casati P."/>
            <person name="Brasca M."/>
            <person name="Quaglino F."/>
            <person name="Delledonne M."/>
        </authorList>
    </citation>
    <scope>NUCLEOTIDE SEQUENCE [LARGE SCALE GENOMIC DNA]</scope>
    <source>
        <strain evidence="1 2">R16</strain>
    </source>
</reference>
<dbReference type="RefSeq" id="WP_028599595.1">
    <property type="nucleotide sequence ID" value="NZ_BIMM01000002.1"/>
</dbReference>
<dbReference type="Proteomes" id="UP000234789">
    <property type="component" value="Unassembled WGS sequence"/>
</dbReference>
<comment type="caution">
    <text evidence="1">The sequence shown here is derived from an EMBL/GenBank/DDBJ whole genome shotgun (WGS) entry which is preliminary data.</text>
</comment>
<dbReference type="EMBL" id="NFEZ01000004">
    <property type="protein sequence ID" value="PLT45458.1"/>
    <property type="molecule type" value="Genomic_DNA"/>
</dbReference>
<evidence type="ECO:0000313" key="2">
    <source>
        <dbReference type="Proteomes" id="UP000234789"/>
    </source>
</evidence>
<proteinExistence type="predicted"/>
<name>A0A2N5N531_9BACL</name>
<keyword evidence="2" id="KW-1185">Reference proteome</keyword>
<organism evidence="1 2">
    <name type="scientific">Paenibacillus pasadenensis</name>
    <dbReference type="NCBI Taxonomy" id="217090"/>
    <lineage>
        <taxon>Bacteria</taxon>
        <taxon>Bacillati</taxon>
        <taxon>Bacillota</taxon>
        <taxon>Bacilli</taxon>
        <taxon>Bacillales</taxon>
        <taxon>Paenibacillaceae</taxon>
        <taxon>Paenibacillus</taxon>
    </lineage>
</organism>
<sequence>MDLDPETILVSPATAAGERFLMQLKRMRIPCAAVVNSRRERQRLERLGLGRIMQIDTAEKDRNPAPECRCGNVYLFESSLALCCRYVQIFRGWTGRSIFVVTQGRGSGGVYKSLGADYVIHTNGQDVFYLIQDEARQDKEPFT</sequence>
<dbReference type="OrthoDB" id="2614999at2"/>
<evidence type="ECO:0000313" key="1">
    <source>
        <dbReference type="EMBL" id="PLT45458.1"/>
    </source>
</evidence>
<gene>
    <name evidence="1" type="ORF">B8V81_3889</name>
</gene>
<accession>A0A2N5N531</accession>
<protein>
    <submittedName>
        <fullName evidence="1">Uncharacterized protein</fullName>
    </submittedName>
</protein>